<dbReference type="Gene3D" id="3.80.10.10">
    <property type="entry name" value="Ribonuclease Inhibitor"/>
    <property type="match status" value="1"/>
</dbReference>
<dbReference type="VEuPathDB" id="FungiDB:KLMA_10148"/>
<dbReference type="PROSITE" id="PS50181">
    <property type="entry name" value="FBOX"/>
    <property type="match status" value="1"/>
</dbReference>
<sequence length="333" mass="38779">MATLKRTGDNDLILKKSKVSKVYLNSEFKKDFGWFLQTIPHEVLVTILNQISNKEKISLATTCKTVRHILMPYIFANVKCPWEQLLDEPNWPLDPSIQHLIESLRITTSCSKNEWTYPFQKLFSNSEINKLRNLRSLHINSSGSTSFFKYCDVAENLKELSVTTTKERSLFSLEHVRPFKNLEYLNVSNFQIDDFVEDGTLCPKLESLRLNNCSWEYPFEIENFGRNKIRSLSLEYSNSFIISERFRDFLTHPGFTSLESLEITNTETNLKLTISLEIMKLIKNIPTLRVLKLKGNIYNENLNNFTKIDVENCMNYIALDNVKVLYCSFFSKG</sequence>
<dbReference type="InterPro" id="IPR032675">
    <property type="entry name" value="LRR_dom_sf"/>
</dbReference>
<gene>
    <name evidence="2" type="primary">KLLA0C03278g</name>
</gene>
<dbReference type="SUPFAM" id="SSF52047">
    <property type="entry name" value="RNI-like"/>
    <property type="match status" value="1"/>
</dbReference>
<dbReference type="AlphaFoldDB" id="F4NCP2"/>
<organism evidence="2">
    <name type="scientific">Kluyveromyces marxianus</name>
    <name type="common">Yeast</name>
    <name type="synonym">Candida kefyr</name>
    <dbReference type="NCBI Taxonomy" id="4911"/>
    <lineage>
        <taxon>Eukaryota</taxon>
        <taxon>Fungi</taxon>
        <taxon>Dikarya</taxon>
        <taxon>Ascomycota</taxon>
        <taxon>Saccharomycotina</taxon>
        <taxon>Saccharomycetes</taxon>
        <taxon>Saccharomycetales</taxon>
        <taxon>Saccharomycetaceae</taxon>
        <taxon>Kluyveromyces</taxon>
    </lineage>
</organism>
<reference evidence="2" key="1">
    <citation type="journal article" date="2011" name="Antonie Van Leeuwenhoek">
        <title>Physiological and metabolic diversity in the yeast Kluyveromyces marxianus.</title>
        <authorList>
            <person name="Lane M.M."/>
            <person name="Burke N."/>
            <person name="Karreman R."/>
            <person name="Wolfe K.H."/>
            <person name="O'Byrne C.P."/>
            <person name="Morrissey J.P."/>
        </authorList>
    </citation>
    <scope>NUCLEOTIDE SEQUENCE</scope>
    <source>
        <strain evidence="2">CBS 608</strain>
    </source>
</reference>
<name>F4NCP2_KLUMA</name>
<dbReference type="EMBL" id="FR854194">
    <property type="protein sequence ID" value="CCA89271.1"/>
    <property type="molecule type" value="Genomic_DNA"/>
</dbReference>
<feature type="domain" description="F-box" evidence="1">
    <location>
        <begin position="33"/>
        <end position="85"/>
    </location>
</feature>
<proteinExistence type="predicted"/>
<protein>
    <submittedName>
        <fullName evidence="2">Uncharacterized protein KLLA0C03278g</fullName>
    </submittedName>
</protein>
<reference evidence="2" key="2">
    <citation type="submission" date="2011-04" db="EMBL/GenBank/DDBJ databases">
        <authorList>
            <person name="Wolfe K."/>
        </authorList>
    </citation>
    <scope>NUCLEOTIDE SEQUENCE</scope>
    <source>
        <strain evidence="2">CBS 608</strain>
    </source>
</reference>
<accession>F4NCP2</accession>
<dbReference type="InterPro" id="IPR001810">
    <property type="entry name" value="F-box_dom"/>
</dbReference>
<evidence type="ECO:0000313" key="2">
    <source>
        <dbReference type="EMBL" id="CCA89259.1"/>
    </source>
</evidence>
<dbReference type="EMBL" id="FR854193">
    <property type="protein sequence ID" value="CCA89259.1"/>
    <property type="molecule type" value="Genomic_DNA"/>
</dbReference>
<evidence type="ECO:0000259" key="1">
    <source>
        <dbReference type="PROSITE" id="PS50181"/>
    </source>
</evidence>